<dbReference type="PROSITE" id="PS00065">
    <property type="entry name" value="D_2_HYDROXYACID_DH_1"/>
    <property type="match status" value="1"/>
</dbReference>
<evidence type="ECO:0000256" key="1">
    <source>
        <dbReference type="ARBA" id="ARBA00001947"/>
    </source>
</evidence>
<keyword evidence="9" id="KW-1185">Reference proteome</keyword>
<evidence type="ECO:0000256" key="6">
    <source>
        <dbReference type="RuleBase" id="RU361277"/>
    </source>
</evidence>
<dbReference type="Gene3D" id="3.40.50.720">
    <property type="entry name" value="NAD(P)-binding Rossmann-like Domain"/>
    <property type="match status" value="1"/>
</dbReference>
<organism evidence="8 9">
    <name type="scientific">Bionectria ochroleuca</name>
    <name type="common">Gliocladium roseum</name>
    <dbReference type="NCBI Taxonomy" id="29856"/>
    <lineage>
        <taxon>Eukaryota</taxon>
        <taxon>Fungi</taxon>
        <taxon>Dikarya</taxon>
        <taxon>Ascomycota</taxon>
        <taxon>Pezizomycotina</taxon>
        <taxon>Sordariomycetes</taxon>
        <taxon>Hypocreomycetidae</taxon>
        <taxon>Hypocreales</taxon>
        <taxon>Bionectriaceae</taxon>
        <taxon>Clonostachys</taxon>
    </lineage>
</organism>
<keyword evidence="5" id="KW-0560">Oxidoreductase</keyword>
<keyword evidence="4 6" id="KW-0862">Zinc</keyword>
<dbReference type="InterPro" id="IPR020843">
    <property type="entry name" value="ER"/>
</dbReference>
<evidence type="ECO:0000256" key="3">
    <source>
        <dbReference type="ARBA" id="ARBA00022723"/>
    </source>
</evidence>
<comment type="similarity">
    <text evidence="2 6">Belongs to the zinc-containing alcohol dehydrogenase family.</text>
</comment>
<comment type="cofactor">
    <cofactor evidence="1 6">
        <name>Zn(2+)</name>
        <dbReference type="ChEBI" id="CHEBI:29105"/>
    </cofactor>
</comment>
<comment type="caution">
    <text evidence="8">The sequence shown here is derived from an EMBL/GenBank/DDBJ whole genome shotgun (WGS) entry which is preliminary data.</text>
</comment>
<dbReference type="Proteomes" id="UP000766486">
    <property type="component" value="Unassembled WGS sequence"/>
</dbReference>
<dbReference type="InterPro" id="IPR036291">
    <property type="entry name" value="NAD(P)-bd_dom_sf"/>
</dbReference>
<dbReference type="Gene3D" id="3.90.180.10">
    <property type="entry name" value="Medium-chain alcohol dehydrogenases, catalytic domain"/>
    <property type="match status" value="1"/>
</dbReference>
<gene>
    <name evidence="8" type="ORF">CLO192961_LOCUS174768</name>
</gene>
<evidence type="ECO:0000256" key="4">
    <source>
        <dbReference type="ARBA" id="ARBA00022833"/>
    </source>
</evidence>
<dbReference type="InterPro" id="IPR013154">
    <property type="entry name" value="ADH-like_N"/>
</dbReference>
<feature type="domain" description="Enoyl reductase (ER)" evidence="7">
    <location>
        <begin position="18"/>
        <end position="337"/>
    </location>
</feature>
<proteinExistence type="inferred from homology"/>
<dbReference type="PANTHER" id="PTHR42940">
    <property type="entry name" value="ALCOHOL DEHYDROGENASE 1-RELATED"/>
    <property type="match status" value="1"/>
</dbReference>
<accession>A0ABY6U6E7</accession>
<evidence type="ECO:0000313" key="8">
    <source>
        <dbReference type="EMBL" id="VUC25778.1"/>
    </source>
</evidence>
<evidence type="ECO:0000256" key="2">
    <source>
        <dbReference type="ARBA" id="ARBA00008072"/>
    </source>
</evidence>
<dbReference type="PROSITE" id="PS00059">
    <property type="entry name" value="ADH_ZINC"/>
    <property type="match status" value="1"/>
</dbReference>
<evidence type="ECO:0000313" key="9">
    <source>
        <dbReference type="Proteomes" id="UP000766486"/>
    </source>
</evidence>
<dbReference type="SUPFAM" id="SSF51735">
    <property type="entry name" value="NAD(P)-binding Rossmann-fold domains"/>
    <property type="match status" value="1"/>
</dbReference>
<name>A0ABY6U6E7_BIOOC</name>
<protein>
    <recommendedName>
        <fullName evidence="7">Enoyl reductase (ER) domain-containing protein</fullName>
    </recommendedName>
</protein>
<dbReference type="Pfam" id="PF00107">
    <property type="entry name" value="ADH_zinc_N"/>
    <property type="match status" value="1"/>
</dbReference>
<dbReference type="Pfam" id="PF08240">
    <property type="entry name" value="ADH_N"/>
    <property type="match status" value="1"/>
</dbReference>
<dbReference type="PANTHER" id="PTHR42940:SF8">
    <property type="entry name" value="VACUOLAR PROTEIN SORTING-ASSOCIATED PROTEIN 11"/>
    <property type="match status" value="1"/>
</dbReference>
<dbReference type="InterPro" id="IPR011032">
    <property type="entry name" value="GroES-like_sf"/>
</dbReference>
<dbReference type="InterPro" id="IPR029752">
    <property type="entry name" value="D-isomer_DH_CS1"/>
</dbReference>
<dbReference type="EMBL" id="CABFNS010000739">
    <property type="protein sequence ID" value="VUC25778.1"/>
    <property type="molecule type" value="Genomic_DNA"/>
</dbReference>
<dbReference type="InterPro" id="IPR002328">
    <property type="entry name" value="ADH_Zn_CS"/>
</dbReference>
<dbReference type="SMART" id="SM00829">
    <property type="entry name" value="PKS_ER"/>
    <property type="match status" value="1"/>
</dbReference>
<evidence type="ECO:0000256" key="5">
    <source>
        <dbReference type="ARBA" id="ARBA00023002"/>
    </source>
</evidence>
<keyword evidence="3 6" id="KW-0479">Metal-binding</keyword>
<evidence type="ECO:0000259" key="7">
    <source>
        <dbReference type="SMART" id="SM00829"/>
    </source>
</evidence>
<reference evidence="8 9" key="1">
    <citation type="submission" date="2019-06" db="EMBL/GenBank/DDBJ databases">
        <authorList>
            <person name="Broberg M."/>
        </authorList>
    </citation>
    <scope>NUCLEOTIDE SEQUENCE [LARGE SCALE GENOMIC DNA]</scope>
</reference>
<dbReference type="InterPro" id="IPR013149">
    <property type="entry name" value="ADH-like_C"/>
</dbReference>
<sequence length="339" mass="36882">MATTLVGTEYTIYRSDGGVVSTTKAKIPALRPTDVLIRVTHSGVCHTDSVFCGLKSAAALGHEGVGIVEEIGSAVKHLKVGDRAGGGFHRGACGDCKYCLSGRDIWCRDRIIFGESDFENGTFSEYFIAQEGYVHKIPDAMSSVDAAPLQCAGATVYAALKETVSLGQRVGILGIGGLGHLAIQYASKMGAATVVYSTTADKEAEARFWGASEFYLVNEMFDKQQEPVDVLIIAGTKYPDWDKALNDQFLARDGVIVPLSAPVNGPLSFSAYPMLFYGYHVHHTLVASRNTHRQMLDFSARHGIKPLTQVFKHSGLATVEEIFEKLEANQVRYRAVMEY</sequence>
<dbReference type="SUPFAM" id="SSF50129">
    <property type="entry name" value="GroES-like"/>
    <property type="match status" value="1"/>
</dbReference>